<evidence type="ECO:0000256" key="5">
    <source>
        <dbReference type="ARBA" id="ARBA00023136"/>
    </source>
</evidence>
<evidence type="ECO:0000256" key="2">
    <source>
        <dbReference type="ARBA" id="ARBA00022692"/>
    </source>
</evidence>
<proteinExistence type="predicted"/>
<keyword evidence="3" id="KW-0732">Signal</keyword>
<keyword evidence="9" id="KW-1185">Reference proteome</keyword>
<protein>
    <recommendedName>
        <fullName evidence="7">Bulb-type lectin domain-containing protein</fullName>
    </recommendedName>
</protein>
<dbReference type="PROSITE" id="PS50927">
    <property type="entry name" value="BULB_LECTIN"/>
    <property type="match status" value="1"/>
</dbReference>
<dbReference type="Pfam" id="PF01453">
    <property type="entry name" value="B_lectin"/>
    <property type="match status" value="1"/>
</dbReference>
<dbReference type="InterPro" id="IPR001480">
    <property type="entry name" value="Bulb-type_lectin_dom"/>
</dbReference>
<evidence type="ECO:0000259" key="7">
    <source>
        <dbReference type="PROSITE" id="PS50927"/>
    </source>
</evidence>
<evidence type="ECO:0000313" key="8">
    <source>
        <dbReference type="EMBL" id="KAK1422883.1"/>
    </source>
</evidence>
<gene>
    <name evidence="8" type="ORF">QVD17_18172</name>
</gene>
<dbReference type="PANTHER" id="PTHR47974:SF19">
    <property type="entry name" value="RECEPTOR-LIKE SERINE_THREONINE-PROTEIN KINASE"/>
    <property type="match status" value="1"/>
</dbReference>
<evidence type="ECO:0000256" key="3">
    <source>
        <dbReference type="ARBA" id="ARBA00022729"/>
    </source>
</evidence>
<name>A0AAD8NVK1_TARER</name>
<keyword evidence="4" id="KW-1133">Transmembrane helix</keyword>
<keyword evidence="2" id="KW-0812">Transmembrane</keyword>
<dbReference type="InterPro" id="IPR011009">
    <property type="entry name" value="Kinase-like_dom_sf"/>
</dbReference>
<dbReference type="InterPro" id="IPR036426">
    <property type="entry name" value="Bulb-type_lectin_dom_sf"/>
</dbReference>
<keyword evidence="6" id="KW-0325">Glycoprotein</keyword>
<evidence type="ECO:0000256" key="1">
    <source>
        <dbReference type="ARBA" id="ARBA00004167"/>
    </source>
</evidence>
<evidence type="ECO:0000256" key="6">
    <source>
        <dbReference type="ARBA" id="ARBA00023180"/>
    </source>
</evidence>
<dbReference type="GO" id="GO:0016020">
    <property type="term" value="C:membrane"/>
    <property type="evidence" value="ECO:0007669"/>
    <property type="project" value="UniProtKB-SubCell"/>
</dbReference>
<dbReference type="AlphaFoldDB" id="A0AAD8NVK1"/>
<evidence type="ECO:0000256" key="4">
    <source>
        <dbReference type="ARBA" id="ARBA00022989"/>
    </source>
</evidence>
<dbReference type="EMBL" id="JAUHHV010000005">
    <property type="protein sequence ID" value="KAK1422883.1"/>
    <property type="molecule type" value="Genomic_DNA"/>
</dbReference>
<feature type="domain" description="Bulb-type lectin" evidence="7">
    <location>
        <begin position="1"/>
        <end position="111"/>
    </location>
</feature>
<comment type="caution">
    <text evidence="8">The sequence shown here is derived from an EMBL/GenBank/DDBJ whole genome shotgun (WGS) entry which is preliminary data.</text>
</comment>
<dbReference type="SUPFAM" id="SSF56112">
    <property type="entry name" value="Protein kinase-like (PK-like)"/>
    <property type="match status" value="1"/>
</dbReference>
<dbReference type="Gene3D" id="2.90.10.10">
    <property type="entry name" value="Bulb-type lectin domain"/>
    <property type="match status" value="1"/>
</dbReference>
<evidence type="ECO:0000313" key="9">
    <source>
        <dbReference type="Proteomes" id="UP001229421"/>
    </source>
</evidence>
<organism evidence="8 9">
    <name type="scientific">Tagetes erecta</name>
    <name type="common">African marigold</name>
    <dbReference type="NCBI Taxonomy" id="13708"/>
    <lineage>
        <taxon>Eukaryota</taxon>
        <taxon>Viridiplantae</taxon>
        <taxon>Streptophyta</taxon>
        <taxon>Embryophyta</taxon>
        <taxon>Tracheophyta</taxon>
        <taxon>Spermatophyta</taxon>
        <taxon>Magnoliopsida</taxon>
        <taxon>eudicotyledons</taxon>
        <taxon>Gunneridae</taxon>
        <taxon>Pentapetalae</taxon>
        <taxon>asterids</taxon>
        <taxon>campanulids</taxon>
        <taxon>Asterales</taxon>
        <taxon>Asteraceae</taxon>
        <taxon>Asteroideae</taxon>
        <taxon>Heliantheae alliance</taxon>
        <taxon>Tageteae</taxon>
        <taxon>Tagetes</taxon>
    </lineage>
</organism>
<reference evidence="8" key="1">
    <citation type="journal article" date="2023" name="bioRxiv">
        <title>Improved chromosome-level genome assembly for marigold (Tagetes erecta).</title>
        <authorList>
            <person name="Jiang F."/>
            <person name="Yuan L."/>
            <person name="Wang S."/>
            <person name="Wang H."/>
            <person name="Xu D."/>
            <person name="Wang A."/>
            <person name="Fan W."/>
        </authorList>
    </citation>
    <scope>NUCLEOTIDE SEQUENCE</scope>
    <source>
        <strain evidence="8">WSJ</strain>
        <tissue evidence="8">Leaf</tissue>
    </source>
</reference>
<accession>A0AAD8NVK1</accession>
<dbReference type="Proteomes" id="UP001229421">
    <property type="component" value="Unassembled WGS sequence"/>
</dbReference>
<keyword evidence="5" id="KW-0472">Membrane</keyword>
<dbReference type="PANTHER" id="PTHR47974">
    <property type="entry name" value="OS07G0415500 PROTEIN"/>
    <property type="match status" value="1"/>
</dbReference>
<sequence>MFFVFQICKFAYLYHTNKHLKHHSIAKKHQVCLYYMLIAGLLELAVMKYIKMTVICIVEGNLVLLNESKLPIWSTNVTSTTSFNSAVAVILDDGNLVLRNGYGMMLFELVTGKRNIDQSNESTFTFFPSMAANVVMAGADILSLLDNRLNREASVEQVTRICKVAYWCIQDEVDSRPSMSQVEQILEGSLDVKMPPVPQSLQFCADNNEHLVFVEPSSTGSSLVLNSSSSGYFQPKSASS</sequence>
<dbReference type="Gene3D" id="1.10.510.10">
    <property type="entry name" value="Transferase(Phosphotransferase) domain 1"/>
    <property type="match status" value="1"/>
</dbReference>
<comment type="subcellular location">
    <subcellularLocation>
        <location evidence="1">Membrane</location>
        <topology evidence="1">Single-pass membrane protein</topology>
    </subcellularLocation>
</comment>
<dbReference type="SUPFAM" id="SSF51110">
    <property type="entry name" value="alpha-D-mannose-specific plant lectins"/>
    <property type="match status" value="1"/>
</dbReference>